<reference evidence="11 12" key="1">
    <citation type="journal article" date="2015" name="Genome Announc.">
        <title>Complete Genome Sequence of Sedimenticola thiotaurini Strain SIP-G1, a Polyphosphate- and Polyhydroxyalkanoate-Accumulating Sulfur-Oxidizing Gammaproteobacterium Isolated from Salt Marsh Sediments.</title>
        <authorList>
            <person name="Flood B.E."/>
            <person name="Jones D.S."/>
            <person name="Bailey J.V."/>
        </authorList>
    </citation>
    <scope>NUCLEOTIDE SEQUENCE [LARGE SCALE GENOMIC DNA]</scope>
    <source>
        <strain evidence="11 12">SIP-G1</strain>
    </source>
</reference>
<dbReference type="InterPro" id="IPR007387">
    <property type="entry name" value="TRAP_DctQ"/>
</dbReference>
<keyword evidence="12" id="KW-1185">Reference proteome</keyword>
<comment type="subunit">
    <text evidence="9">The complex comprises the extracytoplasmic solute receptor protein and the two transmembrane proteins.</text>
</comment>
<keyword evidence="5 9" id="KW-0812">Transmembrane</keyword>
<evidence type="ECO:0000256" key="1">
    <source>
        <dbReference type="ARBA" id="ARBA00004429"/>
    </source>
</evidence>
<dbReference type="PANTHER" id="PTHR35011:SF2">
    <property type="entry name" value="2,3-DIKETO-L-GULONATE TRAP TRANSPORTER SMALL PERMEASE PROTEIN YIAM"/>
    <property type="match status" value="1"/>
</dbReference>
<dbReference type="OrthoDB" id="9791324at2"/>
<gene>
    <name evidence="11" type="ORF">AAY24_13100</name>
</gene>
<evidence type="ECO:0000256" key="7">
    <source>
        <dbReference type="ARBA" id="ARBA00023136"/>
    </source>
</evidence>
<dbReference type="InterPro" id="IPR055348">
    <property type="entry name" value="DctQ"/>
</dbReference>
<dbReference type="GO" id="GO:0022857">
    <property type="term" value="F:transmembrane transporter activity"/>
    <property type="evidence" value="ECO:0007669"/>
    <property type="project" value="UniProtKB-UniRule"/>
</dbReference>
<evidence type="ECO:0000259" key="10">
    <source>
        <dbReference type="Pfam" id="PF04290"/>
    </source>
</evidence>
<dbReference type="Pfam" id="PF04290">
    <property type="entry name" value="DctQ"/>
    <property type="match status" value="1"/>
</dbReference>
<dbReference type="RefSeq" id="WP_046860068.1">
    <property type="nucleotide sequence ID" value="NZ_CP011412.1"/>
</dbReference>
<dbReference type="GO" id="GO:0015740">
    <property type="term" value="P:C4-dicarboxylate transport"/>
    <property type="evidence" value="ECO:0007669"/>
    <property type="project" value="TreeGrafter"/>
</dbReference>
<evidence type="ECO:0000313" key="12">
    <source>
        <dbReference type="Proteomes" id="UP000034410"/>
    </source>
</evidence>
<feature type="transmembrane region" description="Helical" evidence="9">
    <location>
        <begin position="155"/>
        <end position="173"/>
    </location>
</feature>
<keyword evidence="3" id="KW-1003">Cell membrane</keyword>
<accession>A0A0F7K0N0</accession>
<dbReference type="KEGG" id="seds:AAY24_13100"/>
<dbReference type="GO" id="GO:0005886">
    <property type="term" value="C:plasma membrane"/>
    <property type="evidence" value="ECO:0007669"/>
    <property type="project" value="UniProtKB-SubCell"/>
</dbReference>
<feature type="transmembrane region" description="Helical" evidence="9">
    <location>
        <begin position="48"/>
        <end position="69"/>
    </location>
</feature>
<organism evidence="11 12">
    <name type="scientific">Sedimenticola thiotaurini</name>
    <dbReference type="NCBI Taxonomy" id="1543721"/>
    <lineage>
        <taxon>Bacteria</taxon>
        <taxon>Pseudomonadati</taxon>
        <taxon>Pseudomonadota</taxon>
        <taxon>Gammaproteobacteria</taxon>
        <taxon>Chromatiales</taxon>
        <taxon>Sedimenticolaceae</taxon>
        <taxon>Sedimenticola</taxon>
    </lineage>
</organism>
<dbReference type="Proteomes" id="UP000034410">
    <property type="component" value="Chromosome"/>
</dbReference>
<dbReference type="AlphaFoldDB" id="A0A0F7K0N0"/>
<comment type="subcellular location">
    <subcellularLocation>
        <location evidence="1 9">Cell inner membrane</location>
        <topology evidence="1 9">Multi-pass membrane protein</topology>
    </subcellularLocation>
</comment>
<evidence type="ECO:0000256" key="4">
    <source>
        <dbReference type="ARBA" id="ARBA00022519"/>
    </source>
</evidence>
<keyword evidence="6 9" id="KW-1133">Transmembrane helix</keyword>
<evidence type="ECO:0000256" key="8">
    <source>
        <dbReference type="ARBA" id="ARBA00038436"/>
    </source>
</evidence>
<name>A0A0F7K0N0_9GAMM</name>
<keyword evidence="2 9" id="KW-0813">Transport</keyword>
<dbReference type="EMBL" id="CP011412">
    <property type="protein sequence ID" value="AKH21139.1"/>
    <property type="molecule type" value="Genomic_DNA"/>
</dbReference>
<feature type="domain" description="Tripartite ATP-independent periplasmic transporters DctQ component" evidence="10">
    <location>
        <begin position="28"/>
        <end position="181"/>
    </location>
</feature>
<keyword evidence="4 9" id="KW-0997">Cell inner membrane</keyword>
<feature type="transmembrane region" description="Helical" evidence="9">
    <location>
        <begin position="90"/>
        <end position="112"/>
    </location>
</feature>
<keyword evidence="7 9" id="KW-0472">Membrane</keyword>
<sequence>MHPLPPSRLSRAMDQIEETAIAVCLGLMTLITFANVIARYLFNNNILWALEATVFLFAWLVLMGCSYGVKKQFHIGVDVVINMVSPKSRRIMAMLSVTACLAFAVLLLIGSWEYWYAFATKRAFLETNDVPMPAFLQFFATWLNEGELYEKMPRFIPYAALPLGMGLLTLRFLEVAWKVIKGEQDSIIASHEAEAAVSEHPTHHAGEN</sequence>
<comment type="function">
    <text evidence="9">Part of the tripartite ATP-independent periplasmic (TRAP) transport system.</text>
</comment>
<dbReference type="PANTHER" id="PTHR35011">
    <property type="entry name" value="2,3-DIKETO-L-GULONATE TRAP TRANSPORTER SMALL PERMEASE PROTEIN YIAM"/>
    <property type="match status" value="1"/>
</dbReference>
<feature type="transmembrane region" description="Helical" evidence="9">
    <location>
        <begin position="20"/>
        <end position="42"/>
    </location>
</feature>
<proteinExistence type="inferred from homology"/>
<evidence type="ECO:0000256" key="9">
    <source>
        <dbReference type="RuleBase" id="RU369079"/>
    </source>
</evidence>
<protein>
    <recommendedName>
        <fullName evidence="9">TRAP transporter small permease protein</fullName>
    </recommendedName>
</protein>
<evidence type="ECO:0000256" key="2">
    <source>
        <dbReference type="ARBA" id="ARBA00022448"/>
    </source>
</evidence>
<evidence type="ECO:0000256" key="6">
    <source>
        <dbReference type="ARBA" id="ARBA00022989"/>
    </source>
</evidence>
<evidence type="ECO:0000256" key="5">
    <source>
        <dbReference type="ARBA" id="ARBA00022692"/>
    </source>
</evidence>
<evidence type="ECO:0000256" key="3">
    <source>
        <dbReference type="ARBA" id="ARBA00022475"/>
    </source>
</evidence>
<comment type="similarity">
    <text evidence="8 9">Belongs to the TRAP transporter small permease family.</text>
</comment>
<evidence type="ECO:0000313" key="11">
    <source>
        <dbReference type="EMBL" id="AKH21139.1"/>
    </source>
</evidence>